<dbReference type="KEGG" id="tcn:H9L16_02755"/>
<dbReference type="Proteomes" id="UP000515804">
    <property type="component" value="Chromosome"/>
</dbReference>
<keyword evidence="1" id="KW-0732">Signal</keyword>
<evidence type="ECO:0008006" key="4">
    <source>
        <dbReference type="Google" id="ProtNLM"/>
    </source>
</evidence>
<organism evidence="2 3">
    <name type="scientific">Thermomonas carbonis</name>
    <dbReference type="NCBI Taxonomy" id="1463158"/>
    <lineage>
        <taxon>Bacteria</taxon>
        <taxon>Pseudomonadati</taxon>
        <taxon>Pseudomonadota</taxon>
        <taxon>Gammaproteobacteria</taxon>
        <taxon>Lysobacterales</taxon>
        <taxon>Lysobacteraceae</taxon>
        <taxon>Thermomonas</taxon>
    </lineage>
</organism>
<feature type="chain" id="PRO_5028915602" description="DUF3313 domain-containing protein" evidence="1">
    <location>
        <begin position="27"/>
        <end position="308"/>
    </location>
</feature>
<dbReference type="RefSeq" id="WP_187553079.1">
    <property type="nucleotide sequence ID" value="NZ_BMZL01000001.1"/>
</dbReference>
<evidence type="ECO:0000313" key="2">
    <source>
        <dbReference type="EMBL" id="QNN70563.1"/>
    </source>
</evidence>
<reference evidence="2 3" key="1">
    <citation type="submission" date="2020-08" db="EMBL/GenBank/DDBJ databases">
        <title>Genome sequence of Thermomonas carbonis KCTC 42013T.</title>
        <authorList>
            <person name="Hyun D.-W."/>
            <person name="Bae J.-W."/>
        </authorList>
    </citation>
    <scope>NUCLEOTIDE SEQUENCE [LARGE SCALE GENOMIC DNA]</scope>
    <source>
        <strain evidence="2 3">KCTC 42013</strain>
    </source>
</reference>
<evidence type="ECO:0000313" key="3">
    <source>
        <dbReference type="Proteomes" id="UP000515804"/>
    </source>
</evidence>
<dbReference type="AlphaFoldDB" id="A0A7G9SRT8"/>
<sequence>MGKLRTPMIALAIACFGVCAVAPSQAQDAPVVTLPAKQMEDYLGRIQGKEAQIAYLPAMQLRWAVRSKATATGGVFRKHKSSKEIFAPFDQAVLERVLVALQDDLAARFEAAGWQAMTAGELGTDMPQMKTLKPDAELGLPLLKYNDTVNAQDHVVVSLPGTAPVDPKAISNGMAIQRFLKGKKGLNANIVYTFAPGTVGETDSRMLGTEAGAGLWFNARADFNGAERGGWGNINIKPEGLVVVPDIGTLGEIAGSKAGTAENVIRFIGGMGGVDRTGYQMTPDWAKAEAAMLAAGKAFNAELVARLK</sequence>
<feature type="signal peptide" evidence="1">
    <location>
        <begin position="1"/>
        <end position="26"/>
    </location>
</feature>
<evidence type="ECO:0000256" key="1">
    <source>
        <dbReference type="SAM" id="SignalP"/>
    </source>
</evidence>
<dbReference type="EMBL" id="CP060719">
    <property type="protein sequence ID" value="QNN70563.1"/>
    <property type="molecule type" value="Genomic_DNA"/>
</dbReference>
<keyword evidence="3" id="KW-1185">Reference proteome</keyword>
<proteinExistence type="predicted"/>
<name>A0A7G9SRT8_9GAMM</name>
<accession>A0A7G9SRT8</accession>
<gene>
    <name evidence="2" type="ORF">H9L16_02755</name>
</gene>
<protein>
    <recommendedName>
        <fullName evidence="4">DUF3313 domain-containing protein</fullName>
    </recommendedName>
</protein>